<accession>A0A1X7TD25</accession>
<protein>
    <submittedName>
        <fullName evidence="1">Uncharacterized protein</fullName>
    </submittedName>
</protein>
<evidence type="ECO:0000313" key="1">
    <source>
        <dbReference type="EnsemblMetazoa" id="Aqu2.1.12245_001"/>
    </source>
</evidence>
<dbReference type="InParanoid" id="A0A1X7TD25"/>
<reference evidence="1" key="1">
    <citation type="submission" date="2017-05" db="UniProtKB">
        <authorList>
            <consortium name="EnsemblMetazoa"/>
        </authorList>
    </citation>
    <scope>IDENTIFICATION</scope>
</reference>
<name>A0A1X7TD25_AMPQE</name>
<sequence length="88" mass="10255">MSDKSKLLPLIVEVNTFHGLCYSTLHSLYRSWQSLRLKKNRTPGTVKRCSQDILFPFFCITHLAPSEVEPIIYFSVNCFPQRIKQHIS</sequence>
<dbReference type="AlphaFoldDB" id="A0A1X7TD25"/>
<proteinExistence type="predicted"/>
<dbReference type="EnsemblMetazoa" id="Aqu2.1.12245_001">
    <property type="protein sequence ID" value="Aqu2.1.12245_001"/>
    <property type="gene ID" value="Aqu2.1.12245"/>
</dbReference>
<organism evidence="1">
    <name type="scientific">Amphimedon queenslandica</name>
    <name type="common">Sponge</name>
    <dbReference type="NCBI Taxonomy" id="400682"/>
    <lineage>
        <taxon>Eukaryota</taxon>
        <taxon>Metazoa</taxon>
        <taxon>Porifera</taxon>
        <taxon>Demospongiae</taxon>
        <taxon>Heteroscleromorpha</taxon>
        <taxon>Haplosclerida</taxon>
        <taxon>Niphatidae</taxon>
        <taxon>Amphimedon</taxon>
    </lineage>
</organism>